<gene>
    <name evidence="1" type="ORF">OR61_22985</name>
</gene>
<sequence length="78" mass="7863">MPGASVQIDLDNIAFPGGFSALPAGAYLFQAVLDPDHSYGYSGRDGGDLLSAVTPVTLGKGAALPALTLSTQLPVSDD</sequence>
<evidence type="ECO:0000313" key="2">
    <source>
        <dbReference type="Proteomes" id="UP000030969"/>
    </source>
</evidence>
<protein>
    <submittedName>
        <fullName evidence="1">Uncharacterized protein</fullName>
    </submittedName>
</protein>
<name>A0AAJ0N218_9XANT</name>
<reference evidence="1 2" key="1">
    <citation type="submission" date="2014-11" db="EMBL/GenBank/DDBJ databases">
        <title>Draft Genome Sequences of Xanthomonas vesicatoria Strains from the Balkan Peninsula.</title>
        <authorList>
            <person name="Vancheva T."/>
            <person name="Lefeuvre P."/>
            <person name="Bogatzevska N."/>
            <person name="Moncheva P."/>
            <person name="Koebnik R."/>
        </authorList>
    </citation>
    <scope>NUCLEOTIDE SEQUENCE [LARGE SCALE GENOMIC DNA]</scope>
    <source>
        <strain evidence="1 2">53M</strain>
    </source>
</reference>
<dbReference type="EMBL" id="JSYJ01000309">
    <property type="protein sequence ID" value="KHM90089.1"/>
    <property type="molecule type" value="Genomic_DNA"/>
</dbReference>
<accession>A0AAJ0N218</accession>
<proteinExistence type="predicted"/>
<evidence type="ECO:0000313" key="1">
    <source>
        <dbReference type="EMBL" id="KHM90089.1"/>
    </source>
</evidence>
<organism evidence="1 2">
    <name type="scientific">Xanthomonas vesicatoria</name>
    <dbReference type="NCBI Taxonomy" id="56460"/>
    <lineage>
        <taxon>Bacteria</taxon>
        <taxon>Pseudomonadati</taxon>
        <taxon>Pseudomonadota</taxon>
        <taxon>Gammaproteobacteria</taxon>
        <taxon>Lysobacterales</taxon>
        <taxon>Lysobacteraceae</taxon>
        <taxon>Xanthomonas</taxon>
    </lineage>
</organism>
<dbReference type="Proteomes" id="UP000030969">
    <property type="component" value="Unassembled WGS sequence"/>
</dbReference>
<dbReference type="AlphaFoldDB" id="A0AAJ0N218"/>
<comment type="caution">
    <text evidence="1">The sequence shown here is derived from an EMBL/GenBank/DDBJ whole genome shotgun (WGS) entry which is preliminary data.</text>
</comment>
<feature type="non-terminal residue" evidence="1">
    <location>
        <position position="78"/>
    </location>
</feature>